<evidence type="ECO:0000256" key="1">
    <source>
        <dbReference type="ARBA" id="ARBA00022729"/>
    </source>
</evidence>
<dbReference type="GO" id="GO:0042834">
    <property type="term" value="F:peptidoglycan binding"/>
    <property type="evidence" value="ECO:0007669"/>
    <property type="project" value="InterPro"/>
</dbReference>
<dbReference type="InterPro" id="IPR034718">
    <property type="entry name" value="RlpA"/>
</dbReference>
<dbReference type="InterPro" id="IPR009009">
    <property type="entry name" value="RlpA-like_DPBB"/>
</dbReference>
<dbReference type="SUPFAM" id="SSF50685">
    <property type="entry name" value="Barwin-like endoglucanases"/>
    <property type="match status" value="1"/>
</dbReference>
<feature type="domain" description="SPOR" evidence="8">
    <location>
        <begin position="146"/>
        <end position="211"/>
    </location>
</feature>
<dbReference type="PROSITE" id="PS51257">
    <property type="entry name" value="PROKAR_LIPOPROTEIN"/>
    <property type="match status" value="1"/>
</dbReference>
<keyword evidence="4" id="KW-0472">Membrane</keyword>
<comment type="similarity">
    <text evidence="4 5">Belongs to the RlpA family.</text>
</comment>
<accession>A0A396RK29</accession>
<dbReference type="SUPFAM" id="SSF110997">
    <property type="entry name" value="Sporulation related repeat"/>
    <property type="match status" value="1"/>
</dbReference>
<dbReference type="InterPro" id="IPR036680">
    <property type="entry name" value="SPOR-like_sf"/>
</dbReference>
<evidence type="ECO:0000256" key="4">
    <source>
        <dbReference type="HAMAP-Rule" id="MF_02071"/>
    </source>
</evidence>
<dbReference type="EMBL" id="QWLV01000009">
    <property type="protein sequence ID" value="RHW16530.1"/>
    <property type="molecule type" value="Genomic_DNA"/>
</dbReference>
<dbReference type="OrthoDB" id="9779128at2"/>
<keyword evidence="4" id="KW-0564">Palmitate</keyword>
<dbReference type="GO" id="GO:0071555">
    <property type="term" value="P:cell wall organization"/>
    <property type="evidence" value="ECO:0007669"/>
    <property type="project" value="UniProtKB-KW"/>
</dbReference>
<name>A0A396RK29_9SPHN</name>
<dbReference type="Pfam" id="PF05036">
    <property type="entry name" value="SPOR"/>
    <property type="match status" value="1"/>
</dbReference>
<evidence type="ECO:0000256" key="5">
    <source>
        <dbReference type="RuleBase" id="RU003495"/>
    </source>
</evidence>
<proteinExistence type="inferred from homology"/>
<dbReference type="GO" id="GO:0000270">
    <property type="term" value="P:peptidoglycan metabolic process"/>
    <property type="evidence" value="ECO:0007669"/>
    <property type="project" value="UniProtKB-UniRule"/>
</dbReference>
<comment type="function">
    <text evidence="4">Lytic transglycosylase with a strong preference for naked glycan strands that lack stem peptides.</text>
</comment>
<evidence type="ECO:0000313" key="9">
    <source>
        <dbReference type="EMBL" id="RHW16530.1"/>
    </source>
</evidence>
<comment type="subcellular location">
    <subcellularLocation>
        <location evidence="4">Cell membrane</location>
        <topology evidence="4">Lipid-anchor</topology>
    </subcellularLocation>
</comment>
<reference evidence="9 10" key="1">
    <citation type="submission" date="2018-08" db="EMBL/GenBank/DDBJ databases">
        <title>The multiple taxonomic identification of Sphingomonas gilva.</title>
        <authorList>
            <person name="Zhu D."/>
            <person name="Zheng S."/>
        </authorList>
    </citation>
    <scope>NUCLEOTIDE SEQUENCE [LARGE SCALE GENOMIC DNA]</scope>
    <source>
        <strain evidence="9 10">ZDH117</strain>
    </source>
</reference>
<dbReference type="GO" id="GO:0008932">
    <property type="term" value="F:lytic endotransglycosylase activity"/>
    <property type="evidence" value="ECO:0007669"/>
    <property type="project" value="UniProtKB-UniRule"/>
</dbReference>
<dbReference type="Gene3D" id="3.30.70.1070">
    <property type="entry name" value="Sporulation related repeat"/>
    <property type="match status" value="1"/>
</dbReference>
<dbReference type="InterPro" id="IPR036908">
    <property type="entry name" value="RlpA-like_sf"/>
</dbReference>
<feature type="domain" description="RlpA-like protein double-psi beta-barrel" evidence="7">
    <location>
        <begin position="34"/>
        <end position="122"/>
    </location>
</feature>
<dbReference type="PANTHER" id="PTHR34183:SF8">
    <property type="entry name" value="ENDOLYTIC PEPTIDOGLYCAN TRANSGLYCOSYLASE RLPA-RELATED"/>
    <property type="match status" value="1"/>
</dbReference>
<keyword evidence="3 4" id="KW-0961">Cell wall biogenesis/degradation</keyword>
<keyword evidence="1 6" id="KW-0732">Signal</keyword>
<evidence type="ECO:0000256" key="2">
    <source>
        <dbReference type="ARBA" id="ARBA00023239"/>
    </source>
</evidence>
<dbReference type="InterPro" id="IPR012997">
    <property type="entry name" value="RplA"/>
</dbReference>
<dbReference type="Pfam" id="PF03330">
    <property type="entry name" value="DPBB_1"/>
    <property type="match status" value="1"/>
</dbReference>
<dbReference type="Gene3D" id="2.40.40.10">
    <property type="entry name" value="RlpA-like domain"/>
    <property type="match status" value="1"/>
</dbReference>
<keyword evidence="4" id="KW-1003">Cell membrane</keyword>
<protein>
    <recommendedName>
        <fullName evidence="4">Endolytic peptidoglycan transglycosylase RlpA</fullName>
        <ecNumber evidence="4">4.2.2.-</ecNumber>
    </recommendedName>
</protein>
<keyword evidence="4" id="KW-0449">Lipoprotein</keyword>
<keyword evidence="10" id="KW-1185">Reference proteome</keyword>
<keyword evidence="2 4" id="KW-0456">Lyase</keyword>
<feature type="chain" id="PRO_5017491665" description="Endolytic peptidoglycan transglycosylase RlpA" evidence="6">
    <location>
        <begin position="21"/>
        <end position="214"/>
    </location>
</feature>
<feature type="signal peptide" evidence="6">
    <location>
        <begin position="1"/>
        <end position="20"/>
    </location>
</feature>
<dbReference type="HAMAP" id="MF_02071">
    <property type="entry name" value="RlpA"/>
    <property type="match status" value="1"/>
</dbReference>
<comment type="caution">
    <text evidence="9">The sequence shown here is derived from an EMBL/GenBank/DDBJ whole genome shotgun (WGS) entry which is preliminary data.</text>
</comment>
<sequence>MKSRNSLLAAGLLLAGCAGGPPMGGPFEPADYDETGMAGWYGAELAGRPTASGERFDPSGMTAAHRTLPLGSHVEVTSIANGRNVVLRINDRGPYHGKRIIDLSRAAAQRLGISGIGRVRVRSVDSGYARQALPQAPALAGTAAGPGPFRIQVASFHDEDRARALARRIDGEADRAGALWRVTLGPFKDARSANAARAEIAADGFGDAVIQPVP</sequence>
<dbReference type="AlphaFoldDB" id="A0A396RK29"/>
<evidence type="ECO:0000259" key="8">
    <source>
        <dbReference type="Pfam" id="PF05036"/>
    </source>
</evidence>
<dbReference type="EC" id="4.2.2.-" evidence="4"/>
<evidence type="ECO:0000256" key="3">
    <source>
        <dbReference type="ARBA" id="ARBA00023316"/>
    </source>
</evidence>
<dbReference type="PANTHER" id="PTHR34183">
    <property type="entry name" value="ENDOLYTIC PEPTIDOGLYCAN TRANSGLYCOSYLASE RLPA"/>
    <property type="match status" value="1"/>
</dbReference>
<dbReference type="NCBIfam" id="TIGR00413">
    <property type="entry name" value="rlpA"/>
    <property type="match status" value="1"/>
</dbReference>
<gene>
    <name evidence="4" type="primary">rlpA</name>
    <name evidence="9" type="ORF">D1610_15705</name>
</gene>
<evidence type="ECO:0000259" key="7">
    <source>
        <dbReference type="Pfam" id="PF03330"/>
    </source>
</evidence>
<organism evidence="9 10">
    <name type="scientific">Sphingomonas gilva</name>
    <dbReference type="NCBI Taxonomy" id="2305907"/>
    <lineage>
        <taxon>Bacteria</taxon>
        <taxon>Pseudomonadati</taxon>
        <taxon>Pseudomonadota</taxon>
        <taxon>Alphaproteobacteria</taxon>
        <taxon>Sphingomonadales</taxon>
        <taxon>Sphingomonadaceae</taxon>
        <taxon>Sphingomonas</taxon>
    </lineage>
</organism>
<dbReference type="InterPro" id="IPR007730">
    <property type="entry name" value="SPOR-like_dom"/>
</dbReference>
<dbReference type="CDD" id="cd22268">
    <property type="entry name" value="DPBB_RlpA-like"/>
    <property type="match status" value="1"/>
</dbReference>
<dbReference type="GO" id="GO:0005886">
    <property type="term" value="C:plasma membrane"/>
    <property type="evidence" value="ECO:0007669"/>
    <property type="project" value="UniProtKB-SubCell"/>
</dbReference>
<dbReference type="Proteomes" id="UP000266693">
    <property type="component" value="Unassembled WGS sequence"/>
</dbReference>
<evidence type="ECO:0000256" key="6">
    <source>
        <dbReference type="SAM" id="SignalP"/>
    </source>
</evidence>
<evidence type="ECO:0000313" key="10">
    <source>
        <dbReference type="Proteomes" id="UP000266693"/>
    </source>
</evidence>